<dbReference type="HOGENOM" id="CLU_028280_0_0_1"/>
<dbReference type="PANTHER" id="PTHR42923:SF26">
    <property type="entry name" value="FMN REDUCTASE LOT6, PUTATIVE (AFU_ORTHOLOGUE AFUA_7G06600)-RELATED"/>
    <property type="match status" value="1"/>
</dbReference>
<dbReference type="Gene3D" id="3.50.50.60">
    <property type="entry name" value="FAD/NAD(P)-binding domain"/>
    <property type="match status" value="1"/>
</dbReference>
<dbReference type="STRING" id="1531966.A0A0A1TMM7"/>
<keyword evidence="1" id="KW-0732">Signal</keyword>
<evidence type="ECO:0008006" key="4">
    <source>
        <dbReference type="Google" id="ProtNLM"/>
    </source>
</evidence>
<feature type="chain" id="PRO_5001979584" description="Amine oxidase domain-containing protein" evidence="1">
    <location>
        <begin position="23"/>
        <end position="477"/>
    </location>
</feature>
<accession>A0A0A1TMM7</accession>
<dbReference type="Gene3D" id="1.10.405.20">
    <property type="match status" value="1"/>
</dbReference>
<sequence>MAILSILTYTVLAASSAAVVSASPAGATTCSSTASVNPTCYSSADIIERDVAIIGGGSSGTYAAIALKDLGKSVVVVEKQNKMGGHVLSYHDPTTGMPLNYGVRLFENTTVTNAFFKRLNSPMQPYQPPPGAPTYADFKTGQILKNFTFSKDFTAYLQEFDKYPYLNPGQGYHLPNPVPEDLALPFGDFLKKHNLLDVAYASWSNPSLGDIGNVFQTPALYVMRTLTRAVLTQEGTAGKTLESVTGDNHVAWDHAQAELGSNVLLSTTVIAASRPAGGSTGSSYLVVKTPTGNKLIKAAKILFSAAQSTDNLKPFFLDRKESAVFSKLQYTGFYSGLVNGTGLPNNVAYQNAATSADTEHVPLGPKVLHFYPSEVAGIFSFWYESDTPLDDATVKSDIAATLEKLANSPANNLNFLAYANHCPGILYAPLTEIESGFWDKMNSLQGYRNTFYTGLLFEQSASGLWAFTKDRIHDMFA</sequence>
<dbReference type="SUPFAM" id="SSF51905">
    <property type="entry name" value="FAD/NAD(P)-binding domain"/>
    <property type="match status" value="1"/>
</dbReference>
<dbReference type="Pfam" id="PF13450">
    <property type="entry name" value="NAD_binding_8"/>
    <property type="match status" value="1"/>
</dbReference>
<dbReference type="InterPro" id="IPR050464">
    <property type="entry name" value="Zeta_carotene_desat/Oxidored"/>
</dbReference>
<dbReference type="AlphaFoldDB" id="A0A0A1TMM7"/>
<dbReference type="OrthoDB" id="68575at2759"/>
<dbReference type="Gene3D" id="3.30.70.1990">
    <property type="match status" value="1"/>
</dbReference>
<name>A0A0A1TMM7_9HYPO</name>
<dbReference type="GO" id="GO:0016491">
    <property type="term" value="F:oxidoreductase activity"/>
    <property type="evidence" value="ECO:0007669"/>
    <property type="project" value="TreeGrafter"/>
</dbReference>
<feature type="signal peptide" evidence="1">
    <location>
        <begin position="1"/>
        <end position="22"/>
    </location>
</feature>
<gene>
    <name evidence="2" type="ORF">VHEMI07284</name>
</gene>
<dbReference type="Proteomes" id="UP000039046">
    <property type="component" value="Unassembled WGS sequence"/>
</dbReference>
<evidence type="ECO:0000256" key="1">
    <source>
        <dbReference type="SAM" id="SignalP"/>
    </source>
</evidence>
<dbReference type="InterPro" id="IPR036188">
    <property type="entry name" value="FAD/NAD-bd_sf"/>
</dbReference>
<reference evidence="2 3" key="1">
    <citation type="journal article" date="2015" name="Genome Announc.">
        <title>Draft Genome Sequence and Gene Annotation of the Entomopathogenic Fungus Verticillium hemipterigenum.</title>
        <authorList>
            <person name="Horn F."/>
            <person name="Habel A."/>
            <person name="Scharf D.H."/>
            <person name="Dworschak J."/>
            <person name="Brakhage A.A."/>
            <person name="Guthke R."/>
            <person name="Hertweck C."/>
            <person name="Linde J."/>
        </authorList>
    </citation>
    <scope>NUCLEOTIDE SEQUENCE [LARGE SCALE GENOMIC DNA]</scope>
</reference>
<proteinExistence type="predicted"/>
<organism evidence="2 3">
    <name type="scientific">[Torrubiella] hemipterigena</name>
    <dbReference type="NCBI Taxonomy" id="1531966"/>
    <lineage>
        <taxon>Eukaryota</taxon>
        <taxon>Fungi</taxon>
        <taxon>Dikarya</taxon>
        <taxon>Ascomycota</taxon>
        <taxon>Pezizomycotina</taxon>
        <taxon>Sordariomycetes</taxon>
        <taxon>Hypocreomycetidae</taxon>
        <taxon>Hypocreales</taxon>
        <taxon>Clavicipitaceae</taxon>
        <taxon>Clavicipitaceae incertae sedis</taxon>
        <taxon>'Torrubiella' clade</taxon>
    </lineage>
</organism>
<protein>
    <recommendedName>
        <fullName evidence="4">Amine oxidase domain-containing protein</fullName>
    </recommendedName>
</protein>
<dbReference type="PANTHER" id="PTHR42923">
    <property type="entry name" value="PROTOPORPHYRINOGEN OXIDASE"/>
    <property type="match status" value="1"/>
</dbReference>
<evidence type="ECO:0000313" key="2">
    <source>
        <dbReference type="EMBL" id="CEJ91582.1"/>
    </source>
</evidence>
<dbReference type="EMBL" id="CDHN01000004">
    <property type="protein sequence ID" value="CEJ91582.1"/>
    <property type="molecule type" value="Genomic_DNA"/>
</dbReference>
<keyword evidence="3" id="KW-1185">Reference proteome</keyword>
<evidence type="ECO:0000313" key="3">
    <source>
        <dbReference type="Proteomes" id="UP000039046"/>
    </source>
</evidence>